<keyword evidence="3" id="KW-1185">Reference proteome</keyword>
<protein>
    <recommendedName>
        <fullName evidence="1">DUF6438 domain-containing protein</fullName>
    </recommendedName>
</protein>
<dbReference type="AlphaFoldDB" id="A0A841TYP3"/>
<reference evidence="2 3" key="1">
    <citation type="submission" date="2020-08" db="EMBL/GenBank/DDBJ databases">
        <title>Cohnella phylogeny.</title>
        <authorList>
            <person name="Dunlap C."/>
        </authorList>
    </citation>
    <scope>NUCLEOTIDE SEQUENCE [LARGE SCALE GENOMIC DNA]</scope>
    <source>
        <strain evidence="2 3">DSM 25239</strain>
    </source>
</reference>
<proteinExistence type="predicted"/>
<dbReference type="InterPro" id="IPR045497">
    <property type="entry name" value="DUF6438"/>
</dbReference>
<evidence type="ECO:0000313" key="3">
    <source>
        <dbReference type="Proteomes" id="UP000553776"/>
    </source>
</evidence>
<organism evidence="2 3">
    <name type="scientific">Cohnella xylanilytica</name>
    <dbReference type="NCBI Taxonomy" id="557555"/>
    <lineage>
        <taxon>Bacteria</taxon>
        <taxon>Bacillati</taxon>
        <taxon>Bacillota</taxon>
        <taxon>Bacilli</taxon>
        <taxon>Bacillales</taxon>
        <taxon>Paenibacillaceae</taxon>
        <taxon>Cohnella</taxon>
    </lineage>
</organism>
<dbReference type="EMBL" id="JACJVR010000020">
    <property type="protein sequence ID" value="MBB6691041.1"/>
    <property type="molecule type" value="Genomic_DNA"/>
</dbReference>
<comment type="caution">
    <text evidence="2">The sequence shown here is derived from an EMBL/GenBank/DDBJ whole genome shotgun (WGS) entry which is preliminary data.</text>
</comment>
<gene>
    <name evidence="2" type="ORF">H7B90_06450</name>
</gene>
<feature type="domain" description="DUF6438" evidence="1">
    <location>
        <begin position="37"/>
        <end position="111"/>
    </location>
</feature>
<accession>A0A841TYP3</accession>
<name>A0A841TYP3_9BACL</name>
<sequence length="184" mass="20751">MIEEVQLVYYGAQAGGYLEARLMPRGIFLNDSSLFPGGRMVPLPPREYEDLSTVLQHAPYQAWNDRYEANVTDIPSVRLTILENGQKRTISCDIGEGPEALQRVVRWIQRLVYSVSREHDIEQTRTVAVVASFLGVSETAIVEAVRAGRLRAYIIEESGIGQYRLPVEQFQRLVLGGGTTKRRK</sequence>
<dbReference type="Proteomes" id="UP000553776">
    <property type="component" value="Unassembled WGS sequence"/>
</dbReference>
<dbReference type="Pfam" id="PF20033">
    <property type="entry name" value="DUF6438"/>
    <property type="match status" value="1"/>
</dbReference>
<evidence type="ECO:0000313" key="2">
    <source>
        <dbReference type="EMBL" id="MBB6691041.1"/>
    </source>
</evidence>
<dbReference type="RefSeq" id="WP_185135042.1">
    <property type="nucleotide sequence ID" value="NZ_BORM01000038.1"/>
</dbReference>
<evidence type="ECO:0000259" key="1">
    <source>
        <dbReference type="Pfam" id="PF20033"/>
    </source>
</evidence>